<dbReference type="AlphaFoldDB" id="A0A9W4AIK6"/>
<evidence type="ECO:0000313" key="2">
    <source>
        <dbReference type="Proteomes" id="UP000055316"/>
    </source>
</evidence>
<keyword evidence="1" id="KW-0614">Plasmid</keyword>
<geneLocation type="plasmid" evidence="2">
    <name>pKK3 DNA</name>
</geneLocation>
<name>A0A9W4AIK6_BACTO</name>
<dbReference type="EMBL" id="AP014867">
    <property type="protein sequence ID" value="BAR87706.1"/>
    <property type="molecule type" value="Genomic_DNA"/>
</dbReference>
<protein>
    <submittedName>
        <fullName evidence="1">Uncharacterized protein</fullName>
    </submittedName>
</protein>
<dbReference type="Proteomes" id="UP000055316">
    <property type="component" value="Plasmid pKK3"/>
</dbReference>
<proteinExistence type="predicted"/>
<organism evidence="1 2">
    <name type="scientific">Bacillus thuringiensis subsp. tolworthi</name>
    <dbReference type="NCBI Taxonomy" id="1442"/>
    <lineage>
        <taxon>Bacteria</taxon>
        <taxon>Bacillati</taxon>
        <taxon>Bacillota</taxon>
        <taxon>Bacilli</taxon>
        <taxon>Bacillales</taxon>
        <taxon>Bacillaceae</taxon>
        <taxon>Bacillus</taxon>
        <taxon>Bacillus cereus group</taxon>
    </lineage>
</organism>
<evidence type="ECO:0000313" key="1">
    <source>
        <dbReference type="EMBL" id="BAR87706.1"/>
    </source>
</evidence>
<gene>
    <name evidence="1" type="ORF">KNN_06973</name>
</gene>
<accession>A0A9W4AIK6</accession>
<reference evidence="1 2" key="1">
    <citation type="submission" date="2015-05" db="EMBL/GenBank/DDBJ databases">
        <title>Whole genome sequence of Bacillus thuringiensis serovar tolworthi Pasteur Institute Standard strain.</title>
        <authorList>
            <person name="Kanda K."/>
            <person name="Nakashima K."/>
            <person name="Nagano Y."/>
        </authorList>
    </citation>
    <scope>NUCLEOTIDE SEQUENCE [LARGE SCALE GENOMIC DNA]</scope>
    <source>
        <strain evidence="1 2">Pasteur Institute Standard strain</strain>
        <plasmid evidence="2">pKK3 DNA</plasmid>
    </source>
</reference>
<dbReference type="RefSeq" id="WP_255788256.1">
    <property type="nucleotide sequence ID" value="NZ_AP014867.1"/>
</dbReference>
<sequence length="43" mass="4642">MAMNSGLPATLYLLGKIVNSSPALSYKNRWVIAANLQQGVHIT</sequence>